<dbReference type="EMBL" id="JMIW01000004">
    <property type="protein sequence ID" value="KEO89830.1"/>
    <property type="molecule type" value="Genomic_DNA"/>
</dbReference>
<proteinExistence type="predicted"/>
<organism evidence="2 3">
    <name type="scientific">Erythrobacter longus</name>
    <dbReference type="NCBI Taxonomy" id="1044"/>
    <lineage>
        <taxon>Bacteria</taxon>
        <taxon>Pseudomonadati</taxon>
        <taxon>Pseudomonadota</taxon>
        <taxon>Alphaproteobacteria</taxon>
        <taxon>Sphingomonadales</taxon>
        <taxon>Erythrobacteraceae</taxon>
        <taxon>Erythrobacter/Porphyrobacter group</taxon>
        <taxon>Erythrobacter</taxon>
    </lineage>
</organism>
<comment type="caution">
    <text evidence="2">The sequence shown here is derived from an EMBL/GenBank/DDBJ whole genome shotgun (WGS) entry which is preliminary data.</text>
</comment>
<evidence type="ECO:0000313" key="2">
    <source>
        <dbReference type="EMBL" id="KEO89830.1"/>
    </source>
</evidence>
<keyword evidence="3" id="KW-1185">Reference proteome</keyword>
<gene>
    <name evidence="2" type="ORF">EH31_11805</name>
</gene>
<dbReference type="eggNOG" id="ENOG50315SW">
    <property type="taxonomic scope" value="Bacteria"/>
</dbReference>
<feature type="signal peptide" evidence="1">
    <location>
        <begin position="1"/>
        <end position="22"/>
    </location>
</feature>
<dbReference type="OrthoDB" id="7462684at2"/>
<reference evidence="2 3" key="1">
    <citation type="submission" date="2014-04" db="EMBL/GenBank/DDBJ databases">
        <title>A comprehensive comparison of genomes of Erythrobacter spp. strains.</title>
        <authorList>
            <person name="Zheng Q."/>
        </authorList>
    </citation>
    <scope>NUCLEOTIDE SEQUENCE [LARGE SCALE GENOMIC DNA]</scope>
    <source>
        <strain evidence="2 3">DSM 6997</strain>
    </source>
</reference>
<protein>
    <submittedName>
        <fullName evidence="2">Uncharacterized protein</fullName>
    </submittedName>
</protein>
<feature type="chain" id="PRO_5001696956" evidence="1">
    <location>
        <begin position="23"/>
        <end position="364"/>
    </location>
</feature>
<dbReference type="AlphaFoldDB" id="A0A074MAP5"/>
<dbReference type="Proteomes" id="UP000027647">
    <property type="component" value="Unassembled WGS sequence"/>
</dbReference>
<evidence type="ECO:0000313" key="3">
    <source>
        <dbReference type="Proteomes" id="UP000027647"/>
    </source>
</evidence>
<accession>A0A074MAP5</accession>
<sequence length="364" mass="39049">MRSSVFAIVAYAGLLVAPLASANAQAPIELEIGAPWEHPHSGIVVPDTIGGLPRGSATEFAQDFLNIGFSFPSSDGSEEISLYIYRHTNGAVPVWFRQAQTGIEIRDIYAKPELAFGVEQYGWPGAEEWQGLRAIYATPNSRTALSTAVVLFSIDGWLVKMRVSSSTKSPEELGQMIDAAFAELTPPEAKVAQAPAVPVEDCEKKLRFKKAQDAEPDAGSAILGALLGGLVSRGEPGESEEGEAIAPEPASVWCRDSSLGPVQVAYRADGAADAYLLAISDSGKGIWVGPDTAGQILQSERPNSKPNYSITLITDNRRINYVPQNRLPSLRRVLEVVNANRTVSRVSTWGDDTSINIQSGVLEN</sequence>
<name>A0A074MAP5_ERYLO</name>
<evidence type="ECO:0000256" key="1">
    <source>
        <dbReference type="SAM" id="SignalP"/>
    </source>
</evidence>
<dbReference type="STRING" id="1044.EH31_11805"/>
<dbReference type="RefSeq" id="WP_034960404.1">
    <property type="nucleotide sequence ID" value="NZ_JMIW01000004.1"/>
</dbReference>
<keyword evidence="1" id="KW-0732">Signal</keyword>